<evidence type="ECO:0000256" key="1">
    <source>
        <dbReference type="SAM" id="MobiDB-lite"/>
    </source>
</evidence>
<sequence length="50" mass="5515">MPIDPYAVLRALLLAEAARDGRAVLPARETPDPEQPTDDKDQDTDPQDRA</sequence>
<reference evidence="2 3" key="1">
    <citation type="submission" date="2024-08" db="EMBL/GenBank/DDBJ databases">
        <title>Genome sequence of Streptomyces aureus CACIA-1.46HGO.</title>
        <authorList>
            <person name="Evangelista-Martinez Z."/>
        </authorList>
    </citation>
    <scope>NUCLEOTIDE SEQUENCE [LARGE SCALE GENOMIC DNA]</scope>
    <source>
        <strain evidence="2 3">CACIA-1.46HGO</strain>
    </source>
</reference>
<evidence type="ECO:0000313" key="2">
    <source>
        <dbReference type="EMBL" id="MFA3837519.1"/>
    </source>
</evidence>
<dbReference type="Proteomes" id="UP001571476">
    <property type="component" value="Unassembled WGS sequence"/>
</dbReference>
<gene>
    <name evidence="2" type="ORF">ACEG43_15235</name>
</gene>
<comment type="caution">
    <text evidence="2">The sequence shown here is derived from an EMBL/GenBank/DDBJ whole genome shotgun (WGS) entry which is preliminary data.</text>
</comment>
<dbReference type="RefSeq" id="WP_326712206.1">
    <property type="nucleotide sequence ID" value="NZ_BAAAKQ010000009.1"/>
</dbReference>
<proteinExistence type="predicted"/>
<keyword evidence="3" id="KW-1185">Reference proteome</keyword>
<name>A0ABV4SGE8_9ACTN</name>
<feature type="region of interest" description="Disordered" evidence="1">
    <location>
        <begin position="21"/>
        <end position="50"/>
    </location>
</feature>
<dbReference type="EMBL" id="JBGOSP010000006">
    <property type="protein sequence ID" value="MFA3837519.1"/>
    <property type="molecule type" value="Genomic_DNA"/>
</dbReference>
<organism evidence="2 3">
    <name type="scientific">Streptomyces aureus</name>
    <dbReference type="NCBI Taxonomy" id="193461"/>
    <lineage>
        <taxon>Bacteria</taxon>
        <taxon>Bacillati</taxon>
        <taxon>Actinomycetota</taxon>
        <taxon>Actinomycetes</taxon>
        <taxon>Kitasatosporales</taxon>
        <taxon>Streptomycetaceae</taxon>
        <taxon>Streptomyces</taxon>
    </lineage>
</organism>
<protein>
    <submittedName>
        <fullName evidence="2">Uncharacterized protein</fullName>
    </submittedName>
</protein>
<evidence type="ECO:0000313" key="3">
    <source>
        <dbReference type="Proteomes" id="UP001571476"/>
    </source>
</evidence>
<feature type="compositionally biased region" description="Acidic residues" evidence="1">
    <location>
        <begin position="40"/>
        <end position="50"/>
    </location>
</feature>
<accession>A0ABV4SGE8</accession>